<dbReference type="SUPFAM" id="SSF51658">
    <property type="entry name" value="Xylose isomerase-like"/>
    <property type="match status" value="1"/>
</dbReference>
<evidence type="ECO:0000313" key="2">
    <source>
        <dbReference type="EMBL" id="MRH41596.1"/>
    </source>
</evidence>
<dbReference type="OrthoDB" id="128241at2"/>
<dbReference type="AlphaFoldDB" id="A0A6A8DAL0"/>
<organism evidence="2 3">
    <name type="scientific">Aquibacillus halophilus</name>
    <dbReference type="NCBI Taxonomy" id="930132"/>
    <lineage>
        <taxon>Bacteria</taxon>
        <taxon>Bacillati</taxon>
        <taxon>Bacillota</taxon>
        <taxon>Bacilli</taxon>
        <taxon>Bacillales</taxon>
        <taxon>Bacillaceae</taxon>
        <taxon>Aquibacillus</taxon>
    </lineage>
</organism>
<dbReference type="RefSeq" id="WP_153735237.1">
    <property type="nucleotide sequence ID" value="NZ_WJNG01000002.1"/>
</dbReference>
<evidence type="ECO:0000259" key="1">
    <source>
        <dbReference type="Pfam" id="PF01261"/>
    </source>
</evidence>
<evidence type="ECO:0000313" key="3">
    <source>
        <dbReference type="Proteomes" id="UP000799092"/>
    </source>
</evidence>
<dbReference type="InterPro" id="IPR050312">
    <property type="entry name" value="IolE/XylAMocC-like"/>
</dbReference>
<sequence length="276" mass="31438">MRLGGPVKAQDPDGWVKEIIELGYTAGTIPKNVGIKDTELQDAFVKAAHVEDIIIAEVGAWSNPISPNEEERIKALEYCKEQLTIADRMRAQCCVNISGSKGPKWTSPHPDNMSEDTFTLIVDTVREIIDSVKPKETFFTLEPMPWIFPYDINTYLRLIKAIDRERFGVHLDPVNMITSLEKYYNNSEFLKDCFKKLGLYIKSVHAKDIILQDMLTFHLDEVRPGKGTLNYGVFLVEMNKLPKDTSFLLEHLPNEEEYKLGADFVRSIAKKKGITL</sequence>
<name>A0A6A8DAL0_9BACI</name>
<gene>
    <name evidence="2" type="ORF">GH741_02780</name>
</gene>
<dbReference type="Gene3D" id="3.20.20.150">
    <property type="entry name" value="Divalent-metal-dependent TIM barrel enzymes"/>
    <property type="match status" value="1"/>
</dbReference>
<dbReference type="PANTHER" id="PTHR12110">
    <property type="entry name" value="HYDROXYPYRUVATE ISOMERASE"/>
    <property type="match status" value="1"/>
</dbReference>
<comment type="caution">
    <text evidence="2">The sequence shown here is derived from an EMBL/GenBank/DDBJ whole genome shotgun (WGS) entry which is preliminary data.</text>
</comment>
<protein>
    <submittedName>
        <fullName evidence="2">TIM barrel protein</fullName>
    </submittedName>
</protein>
<proteinExistence type="predicted"/>
<keyword evidence="3" id="KW-1185">Reference proteome</keyword>
<reference evidence="2" key="1">
    <citation type="submission" date="2019-11" db="EMBL/GenBank/DDBJ databases">
        <authorList>
            <person name="Li J."/>
        </authorList>
    </citation>
    <scope>NUCLEOTIDE SEQUENCE</scope>
    <source>
        <strain evidence="2">B6B</strain>
    </source>
</reference>
<dbReference type="EMBL" id="WJNG01000002">
    <property type="protein sequence ID" value="MRH41596.1"/>
    <property type="molecule type" value="Genomic_DNA"/>
</dbReference>
<dbReference type="InterPro" id="IPR036237">
    <property type="entry name" value="Xyl_isomerase-like_sf"/>
</dbReference>
<accession>A0A6A8DAL0</accession>
<dbReference type="Pfam" id="PF01261">
    <property type="entry name" value="AP_endonuc_2"/>
    <property type="match status" value="1"/>
</dbReference>
<dbReference type="PANTHER" id="PTHR12110:SF21">
    <property type="entry name" value="XYLOSE ISOMERASE-LIKE TIM BARREL DOMAIN-CONTAINING PROTEIN"/>
    <property type="match status" value="1"/>
</dbReference>
<feature type="domain" description="Xylose isomerase-like TIM barrel" evidence="1">
    <location>
        <begin position="21"/>
        <end position="267"/>
    </location>
</feature>
<dbReference type="Proteomes" id="UP000799092">
    <property type="component" value="Unassembled WGS sequence"/>
</dbReference>
<dbReference type="InterPro" id="IPR013022">
    <property type="entry name" value="Xyl_isomerase-like_TIM-brl"/>
</dbReference>